<accession>A0A432MHH0</accession>
<feature type="domain" description="Calx-beta" evidence="6">
    <location>
        <begin position="588"/>
        <end position="698"/>
    </location>
</feature>
<dbReference type="RefSeq" id="WP_126726413.1">
    <property type="nucleotide sequence ID" value="NZ_RYZH01000030.1"/>
</dbReference>
<evidence type="ECO:0000256" key="4">
    <source>
        <dbReference type="ARBA" id="ARBA00023065"/>
    </source>
</evidence>
<dbReference type="GO" id="GO:0016020">
    <property type="term" value="C:membrane"/>
    <property type="evidence" value="ECO:0007669"/>
    <property type="project" value="InterPro"/>
</dbReference>
<keyword evidence="2" id="KW-0677">Repeat</keyword>
<keyword evidence="3" id="KW-0106">Calcium</keyword>
<dbReference type="Gene3D" id="2.160.20.10">
    <property type="entry name" value="Single-stranded right-handed beta-helix, Pectin lyase-like"/>
    <property type="match status" value="6"/>
</dbReference>
<dbReference type="Gene3D" id="2.60.40.10">
    <property type="entry name" value="Immunoglobulins"/>
    <property type="match status" value="1"/>
</dbReference>
<dbReference type="InterPro" id="IPR038081">
    <property type="entry name" value="CalX-like_sf"/>
</dbReference>
<dbReference type="Gene3D" id="2.60.40.2030">
    <property type="match status" value="1"/>
</dbReference>
<evidence type="ECO:0000313" key="8">
    <source>
        <dbReference type="Proteomes" id="UP000280296"/>
    </source>
</evidence>
<dbReference type="Pfam" id="PF03160">
    <property type="entry name" value="Calx-beta"/>
    <property type="match status" value="1"/>
</dbReference>
<evidence type="ECO:0000313" key="7">
    <source>
        <dbReference type="EMBL" id="RUL86751.1"/>
    </source>
</evidence>
<dbReference type="Proteomes" id="UP000280296">
    <property type="component" value="Unassembled WGS sequence"/>
</dbReference>
<dbReference type="Pfam" id="PF14339">
    <property type="entry name" value="DUF4394"/>
    <property type="match status" value="1"/>
</dbReference>
<dbReference type="Pfam" id="PF01345">
    <property type="entry name" value="DUF11"/>
    <property type="match status" value="1"/>
</dbReference>
<keyword evidence="1" id="KW-0732">Signal</keyword>
<dbReference type="SUPFAM" id="SSF141072">
    <property type="entry name" value="CalX-like"/>
    <property type="match status" value="1"/>
</dbReference>
<reference evidence="7 8" key="1">
    <citation type="submission" date="2018-12" db="EMBL/GenBank/DDBJ databases">
        <authorList>
            <person name="Toschakov S.V."/>
        </authorList>
    </citation>
    <scope>NUCLEOTIDE SEQUENCE [LARGE SCALE GENOMIC DNA]</scope>
    <source>
        <strain evidence="7 8">GM2012</strain>
    </source>
</reference>
<organism evidence="7 8">
    <name type="scientific">Tautonia sociabilis</name>
    <dbReference type="NCBI Taxonomy" id="2080755"/>
    <lineage>
        <taxon>Bacteria</taxon>
        <taxon>Pseudomonadati</taxon>
        <taxon>Planctomycetota</taxon>
        <taxon>Planctomycetia</taxon>
        <taxon>Isosphaerales</taxon>
        <taxon>Isosphaeraceae</taxon>
        <taxon>Tautonia</taxon>
    </lineage>
</organism>
<dbReference type="InterPro" id="IPR013783">
    <property type="entry name" value="Ig-like_fold"/>
</dbReference>
<dbReference type="PANTHER" id="PTHR11878:SF65">
    <property type="entry name" value="NA_CA-EXCHANGE PROTEIN, ISOFORM G"/>
    <property type="match status" value="1"/>
</dbReference>
<comment type="caution">
    <text evidence="7">The sequence shown here is derived from an EMBL/GenBank/DDBJ whole genome shotgun (WGS) entry which is preliminary data.</text>
</comment>
<dbReference type="InterPro" id="IPR003644">
    <property type="entry name" value="Calx_beta"/>
</dbReference>
<dbReference type="InterPro" id="IPR022441">
    <property type="entry name" value="Para_beta_helix_rpt-2"/>
</dbReference>
<dbReference type="SUPFAM" id="SSF63825">
    <property type="entry name" value="YWTD domain"/>
    <property type="match status" value="1"/>
</dbReference>
<dbReference type="NCBIfam" id="NF038133">
    <property type="entry name" value="choice_anch_L"/>
    <property type="match status" value="1"/>
</dbReference>
<name>A0A432MHH0_9BACT</name>
<dbReference type="InterPro" id="IPR012334">
    <property type="entry name" value="Pectin_lyas_fold"/>
</dbReference>
<evidence type="ECO:0000256" key="5">
    <source>
        <dbReference type="SAM" id="MobiDB-lite"/>
    </source>
</evidence>
<dbReference type="InterPro" id="IPR011050">
    <property type="entry name" value="Pectin_lyase_fold/virulence"/>
</dbReference>
<sequence>MLLAQTFVVDSALDAVQQDGRVTLREALIAAVTNSSPNADLPAGDPGLDTILFTITDPPNGPYRIQLDPNNGPLPAITDPVVIDGYSAQPGASRNTLATGSNAVVLIEVVGTNGTAPGLALRSAGNTISGLALNGFSTGIDVVGSAASGNVISGNLIGLSPDGARGGNARGIVVDAPSNTIGGTNPGDRNVISANFSDGIVLGARSSATLVAGNLVGTDLTGTLSLGNGQNGIRVVDSPDATIGGIAAGAGNVISGNGQAGIELSGLATVRSLVQGNRIGTDAGGSTALGNGSHGLWIRSGASGATVGGTNRDARNVISGNALSGITLADPTTSGHLISGNTIGLDLNEFVALPNQHGITIDNAPGNTVGGAFGSGGNLISGNSGAGVVVTGASAIGNLLASNRIGTAYDFLPTSPANLSAGVSLRAGASGNTVGGVSSADGNSIRGNGGAGVEVLGASSTGNAILGNAILQNVGLGIDLGGDGPTPNDPGDADLGPNALQNAPVLTSVAFVTGVSAGLQVRVDGTLSSLPNLPNHIEIFLASTGADGRAQGDRLLGVVSTTTDANGLASFTATFPFDVSSSGDVLTATATDPSGNTSEFSSPLELPGLIGFESDTYRVQEDVVTGGVVVSAVRTRRLASAVAVNYAVTGGTASPGADFQPVSGTLSFASGQRAASVFIPIANDALLEGFETIELTLSSPTGGTALSSTAATTVFLLDDDRPDPDALAISNAIQPILTFRPSEEIASSFLNSTDPTNAPIDEVLGGDIRPRDGKLYLISRDSSIGALRLFRVDIRTGDAVPVGPGPIPVSLSGGRVGIDFDPAADRLRVVSESGQNLLIRPDGTLDRQDGTLRYAAGDPNATASPRADGLAIASAPGGGSSTAFVIDSSAGVLAVLDGPSGTLQTVGALGFRVIDTVFGFDLLPGDPFGYALIAADGAPLRLFTIDLATGQASPAGVGAPPVFGSGGLALVPRGPIRISPVGEFEPASRLASALAVPGTGLAIDLPASTYLGGFGQAGYSSGFSLTDGTSSVAIPAGIVLTSGSSRFASEPNASPTRGASLNRPGDSAVTDLISLDTHDANSLTIRFTADPGILSVQFQLVFASEEFFEYVNRGVNDTFAAFLDGVQISTDRLGRPLTVDNNFFLLNNSGNTTDPNTAGTTPVNFAFQTQYDGLTPLLVTEAALNPNVAVHTLTLTIADAGDGVLDSAVFLSRLRGLDRLPNPTGPPTDLVVAKSAPTEAAVGETIGYTVTVTNAGQATASGVVVSDLLPSGFQLSGVTSSKGSASSSGGQLIVSVGDLAPGEVVTVTITGSASAPGTLVNTASVSSDTPDTEPANDSASTTTVVVSAGSVVVVNTEDQGPGSLRQAILETNRLPGLQTITFAIPGAGIPTIRPLSALPPITDPVIIDGLTQPGHRVELDGSLAGPGVDGLVVLAGGTLIAGLAINRFGGSGIVLVGGGDNRILGNVIGVDTSGTIRLGNGRDGITVLDSSGNTIAGNLLSGNQGHGLSLSGSGTTGTLVIGNTVGTTADGSGLLGNSGAGILIGRGSSGNTVGGPDPGRGNLLSGNRIAGLVLLGPVPGQNLQAANSPTSGVSSGNLVVGNQVGVSAGSSGVLANGLAGILVSESPGNTIGGLSTALGNVIAGGIGDGIALFGTGSSGNLVLGNAVGTRPGGRSSSLGGTGNGVVIASGARDNTVGGDSPGAGNVVSASAGAGVLIATGASGNLVAGNVLGAVGLAPGHGVGLLIQTAASHNVARGNRIGGNTVGLILNPTASANLVVGNTIGAGDALGTPGNGFAGLIVRESADNTIGGTAPEQGNVLSGNGLGLLLEGIAATGNLVLGNLIGLDASGRLPVPNATDGILIENARGNTIGGPEPGAGNVISANASTGVHLLGRLASSNVVAGNAIGARIDQPPAGNLLVGVYIEHAPGNTIGGVVPGAGNLITGNGVVDVQLTGTGASGNLVAGNLIGTGPLGDGSPRAAGTGIFLDGAPGNTIGGFDPGASNLISGHDAAGIHLVGPTASGNRILGNRIGTDRDGTVSIGNQHGITLDGSPNNTIGGLEPGAGNLISGNQLGLVIANQGASGNLVLGNLVGTDAAGLERLPNALGGIFIVGAPANTIGGPSAEAGNVISGNGGLGLQVFNLLAAGNVIAGNRIGVDRSASRPIPNGDGGIYINDAPSGTVGGASPGLGNIIAANLGTGLVLSGPAAADTVIKGNIIGTPTETDPPERFGNTVGLFITGGAGLTRLSSSPDRTNTIRGNRVTNTLVIGGDSGPVVIGVDPLLDPSGAIGSIRISFSEDMDPRRVRSLANYRLNLGETGLGGLIQIAEASYDPDAMAVTLLLSRPIAADASFRLIVVGRPPGGLTSARNLRLDGNADGSPGDNFIAVFRRGQLLRAPARTSRAASAVSAAAVDSLFDSGAGLRVGRRLR</sequence>
<keyword evidence="4" id="KW-0813">Transport</keyword>
<dbReference type="GO" id="GO:0030001">
    <property type="term" value="P:metal ion transport"/>
    <property type="evidence" value="ECO:0007669"/>
    <property type="project" value="TreeGrafter"/>
</dbReference>
<dbReference type="InterPro" id="IPR049804">
    <property type="entry name" value="Choice_anch_L"/>
</dbReference>
<dbReference type="EMBL" id="RYZH01000030">
    <property type="protein sequence ID" value="RUL86751.1"/>
    <property type="molecule type" value="Genomic_DNA"/>
</dbReference>
<dbReference type="GO" id="GO:0007154">
    <property type="term" value="P:cell communication"/>
    <property type="evidence" value="ECO:0007669"/>
    <property type="project" value="InterPro"/>
</dbReference>
<proteinExistence type="predicted"/>
<dbReference type="InterPro" id="IPR051171">
    <property type="entry name" value="CaCA"/>
</dbReference>
<dbReference type="SMART" id="SM00237">
    <property type="entry name" value="Calx_beta"/>
    <property type="match status" value="1"/>
</dbReference>
<dbReference type="PANTHER" id="PTHR11878">
    <property type="entry name" value="SODIUM/CALCIUM EXCHANGER"/>
    <property type="match status" value="1"/>
</dbReference>
<dbReference type="NCBIfam" id="TIGR01451">
    <property type="entry name" value="B_ant_repeat"/>
    <property type="match status" value="1"/>
</dbReference>
<keyword evidence="8" id="KW-1185">Reference proteome</keyword>
<feature type="region of interest" description="Disordered" evidence="5">
    <location>
        <begin position="1046"/>
        <end position="1065"/>
    </location>
</feature>
<feature type="compositionally biased region" description="Polar residues" evidence="5">
    <location>
        <begin position="1046"/>
        <end position="1059"/>
    </location>
</feature>
<dbReference type="SUPFAM" id="SSF51126">
    <property type="entry name" value="Pectin lyase-like"/>
    <property type="match status" value="1"/>
</dbReference>
<feature type="region of interest" description="Disordered" evidence="5">
    <location>
        <begin position="1322"/>
        <end position="1341"/>
    </location>
</feature>
<gene>
    <name evidence="7" type="ORF">TsocGM_15735</name>
</gene>
<evidence type="ECO:0000256" key="3">
    <source>
        <dbReference type="ARBA" id="ARBA00022837"/>
    </source>
</evidence>
<protein>
    <submittedName>
        <fullName evidence="7">DUF4394 domain-containing protein</fullName>
    </submittedName>
</protein>
<dbReference type="InterPro" id="IPR001434">
    <property type="entry name" value="OmcB-like_DUF11"/>
</dbReference>
<dbReference type="InterPro" id="IPR047589">
    <property type="entry name" value="DUF11_rpt"/>
</dbReference>
<reference evidence="7 8" key="2">
    <citation type="submission" date="2019-01" db="EMBL/GenBank/DDBJ databases">
        <title>Tautonia sociabilis, a novel thermotolerant planctomycete of Isosphaeraceae family, isolated from a 4000 m deep subterranean habitat.</title>
        <authorList>
            <person name="Kovaleva O.L."/>
            <person name="Elcheninov A.G."/>
            <person name="Van Heerden E."/>
            <person name="Toshchakov S.V."/>
            <person name="Novikov A."/>
            <person name="Bonch-Osmolovskaya E.A."/>
            <person name="Kublanov I.V."/>
        </authorList>
    </citation>
    <scope>NUCLEOTIDE SEQUENCE [LARGE SCALE GENOMIC DNA]</scope>
    <source>
        <strain evidence="7 8">GM2012</strain>
    </source>
</reference>
<evidence type="ECO:0000256" key="1">
    <source>
        <dbReference type="ARBA" id="ARBA00022729"/>
    </source>
</evidence>
<dbReference type="InterPro" id="IPR025507">
    <property type="entry name" value="DUF4394"/>
</dbReference>
<evidence type="ECO:0000256" key="2">
    <source>
        <dbReference type="ARBA" id="ARBA00022737"/>
    </source>
</evidence>
<keyword evidence="4" id="KW-0406">Ion transport</keyword>
<dbReference type="SMART" id="SM00710">
    <property type="entry name" value="PbH1"/>
    <property type="match status" value="17"/>
</dbReference>
<dbReference type="NCBIfam" id="TIGR03804">
    <property type="entry name" value="para_beta_helix"/>
    <property type="match status" value="1"/>
</dbReference>
<dbReference type="OrthoDB" id="221462at2"/>
<evidence type="ECO:0000259" key="6">
    <source>
        <dbReference type="SMART" id="SM00237"/>
    </source>
</evidence>
<dbReference type="InterPro" id="IPR006626">
    <property type="entry name" value="PbH1"/>
</dbReference>